<dbReference type="SUPFAM" id="SSF56436">
    <property type="entry name" value="C-type lectin-like"/>
    <property type="match status" value="1"/>
</dbReference>
<dbReference type="CDD" id="cd00037">
    <property type="entry name" value="CLECT"/>
    <property type="match status" value="1"/>
</dbReference>
<organism evidence="3 4">
    <name type="scientific">Ceutorhynchus assimilis</name>
    <name type="common">cabbage seed weevil</name>
    <dbReference type="NCBI Taxonomy" id="467358"/>
    <lineage>
        <taxon>Eukaryota</taxon>
        <taxon>Metazoa</taxon>
        <taxon>Ecdysozoa</taxon>
        <taxon>Arthropoda</taxon>
        <taxon>Hexapoda</taxon>
        <taxon>Insecta</taxon>
        <taxon>Pterygota</taxon>
        <taxon>Neoptera</taxon>
        <taxon>Endopterygota</taxon>
        <taxon>Coleoptera</taxon>
        <taxon>Polyphaga</taxon>
        <taxon>Cucujiformia</taxon>
        <taxon>Curculionidae</taxon>
        <taxon>Ceutorhynchinae</taxon>
        <taxon>Ceutorhynchus</taxon>
    </lineage>
</organism>
<keyword evidence="4" id="KW-1185">Reference proteome</keyword>
<dbReference type="AlphaFoldDB" id="A0A9N9MQS7"/>
<dbReference type="SMART" id="SM00034">
    <property type="entry name" value="CLECT"/>
    <property type="match status" value="1"/>
</dbReference>
<evidence type="ECO:0000313" key="4">
    <source>
        <dbReference type="Proteomes" id="UP001152799"/>
    </source>
</evidence>
<gene>
    <name evidence="3" type="ORF">CEUTPL_LOCUS8298</name>
</gene>
<dbReference type="InterPro" id="IPR050111">
    <property type="entry name" value="C-type_lectin/snaclec_domain"/>
</dbReference>
<dbReference type="Proteomes" id="UP001152799">
    <property type="component" value="Chromosome 4"/>
</dbReference>
<sequence length="169" mass="20441">MFPQSFVFLFVFLVVFYDSEAQKVDIDRYQVYHQKLTWRDAAKFCKARDSKLAEILTYEQQKDLRTYIRQHHFLPKDTESGYWLGGRLKDRFWRWDATGENPRAINHFMAGWHYGEPDRKFKDDVPQECMELQYRADSEFTQALSWNDIWCDELRNVICESWNHNPAPN</sequence>
<feature type="chain" id="PRO_5040317393" description="C-type lectin domain-containing protein" evidence="1">
    <location>
        <begin position="22"/>
        <end position="169"/>
    </location>
</feature>
<accession>A0A9N9MQS7</accession>
<dbReference type="InterPro" id="IPR016186">
    <property type="entry name" value="C-type_lectin-like/link_sf"/>
</dbReference>
<proteinExistence type="predicted"/>
<protein>
    <recommendedName>
        <fullName evidence="2">C-type lectin domain-containing protein</fullName>
    </recommendedName>
</protein>
<dbReference type="PANTHER" id="PTHR22803">
    <property type="entry name" value="MANNOSE, PHOSPHOLIPASE, LECTIN RECEPTOR RELATED"/>
    <property type="match status" value="1"/>
</dbReference>
<dbReference type="EMBL" id="OU892280">
    <property type="protein sequence ID" value="CAG9767741.1"/>
    <property type="molecule type" value="Genomic_DNA"/>
</dbReference>
<dbReference type="Pfam" id="PF00059">
    <property type="entry name" value="Lectin_C"/>
    <property type="match status" value="1"/>
</dbReference>
<evidence type="ECO:0000256" key="1">
    <source>
        <dbReference type="SAM" id="SignalP"/>
    </source>
</evidence>
<dbReference type="Gene3D" id="3.10.100.10">
    <property type="entry name" value="Mannose-Binding Protein A, subunit A"/>
    <property type="match status" value="1"/>
</dbReference>
<evidence type="ECO:0000259" key="2">
    <source>
        <dbReference type="SMART" id="SM00034"/>
    </source>
</evidence>
<dbReference type="InterPro" id="IPR001304">
    <property type="entry name" value="C-type_lectin-like"/>
</dbReference>
<name>A0A9N9MQS7_9CUCU</name>
<dbReference type="OrthoDB" id="6356110at2759"/>
<reference evidence="3" key="1">
    <citation type="submission" date="2022-01" db="EMBL/GenBank/DDBJ databases">
        <authorList>
            <person name="King R."/>
        </authorList>
    </citation>
    <scope>NUCLEOTIDE SEQUENCE</scope>
</reference>
<dbReference type="InterPro" id="IPR016187">
    <property type="entry name" value="CTDL_fold"/>
</dbReference>
<keyword evidence="1" id="KW-0732">Signal</keyword>
<feature type="signal peptide" evidence="1">
    <location>
        <begin position="1"/>
        <end position="21"/>
    </location>
</feature>
<feature type="domain" description="C-type lectin" evidence="2">
    <location>
        <begin position="17"/>
        <end position="160"/>
    </location>
</feature>
<evidence type="ECO:0000313" key="3">
    <source>
        <dbReference type="EMBL" id="CAG9767741.1"/>
    </source>
</evidence>